<evidence type="ECO:0000313" key="7">
    <source>
        <dbReference type="EMBL" id="QDT59739.1"/>
    </source>
</evidence>
<feature type="domain" description="DUF1592" evidence="4">
    <location>
        <begin position="1113"/>
        <end position="1242"/>
    </location>
</feature>
<evidence type="ECO:0000259" key="1">
    <source>
        <dbReference type="Pfam" id="PF07624"/>
    </source>
</evidence>
<dbReference type="InterPro" id="IPR011478">
    <property type="entry name" value="DUF1585"/>
</dbReference>
<dbReference type="Pfam" id="PF07635">
    <property type="entry name" value="PSCyt1"/>
    <property type="match status" value="1"/>
</dbReference>
<dbReference type="Pfam" id="PF07631">
    <property type="entry name" value="PSD4"/>
    <property type="match status" value="1"/>
</dbReference>
<dbReference type="InterPro" id="IPR013043">
    <property type="entry name" value="DUF1595"/>
</dbReference>
<feature type="domain" description="DUF1595" evidence="6">
    <location>
        <begin position="1042"/>
        <end position="1103"/>
    </location>
</feature>
<evidence type="ECO:0000313" key="8">
    <source>
        <dbReference type="Proteomes" id="UP000315003"/>
    </source>
</evidence>
<dbReference type="Pfam" id="PF07627">
    <property type="entry name" value="PSCyt3"/>
    <property type="match status" value="1"/>
</dbReference>
<organism evidence="7 8">
    <name type="scientific">Stieleria bergensis</name>
    <dbReference type="NCBI Taxonomy" id="2528025"/>
    <lineage>
        <taxon>Bacteria</taxon>
        <taxon>Pseudomonadati</taxon>
        <taxon>Planctomycetota</taxon>
        <taxon>Planctomycetia</taxon>
        <taxon>Pirellulales</taxon>
        <taxon>Pirellulaceae</taxon>
        <taxon>Stieleria</taxon>
    </lineage>
</organism>
<reference evidence="7 8" key="1">
    <citation type="submission" date="2019-02" db="EMBL/GenBank/DDBJ databases">
        <title>Deep-cultivation of Planctomycetes and their phenomic and genomic characterization uncovers novel biology.</title>
        <authorList>
            <person name="Wiegand S."/>
            <person name="Jogler M."/>
            <person name="Boedeker C."/>
            <person name="Pinto D."/>
            <person name="Vollmers J."/>
            <person name="Rivas-Marin E."/>
            <person name="Kohn T."/>
            <person name="Peeters S.H."/>
            <person name="Heuer A."/>
            <person name="Rast P."/>
            <person name="Oberbeckmann S."/>
            <person name="Bunk B."/>
            <person name="Jeske O."/>
            <person name="Meyerdierks A."/>
            <person name="Storesund J.E."/>
            <person name="Kallscheuer N."/>
            <person name="Luecker S."/>
            <person name="Lage O.M."/>
            <person name="Pohl T."/>
            <person name="Merkel B.J."/>
            <person name="Hornburger P."/>
            <person name="Mueller R.-W."/>
            <person name="Bruemmer F."/>
            <person name="Labrenz M."/>
            <person name="Spormann A.M."/>
            <person name="Op den Camp H."/>
            <person name="Overmann J."/>
            <person name="Amann R."/>
            <person name="Jetten M.S.M."/>
            <person name="Mascher T."/>
            <person name="Medema M.H."/>
            <person name="Devos D.P."/>
            <person name="Kaster A.-K."/>
            <person name="Ovreas L."/>
            <person name="Rohde M."/>
            <person name="Galperin M.Y."/>
            <person name="Jogler C."/>
        </authorList>
    </citation>
    <scope>NUCLEOTIDE SEQUENCE [LARGE SCALE GENOMIC DNA]</scope>
    <source>
        <strain evidence="7 8">SV_7m_r</strain>
    </source>
</reference>
<proteinExistence type="predicted"/>
<evidence type="ECO:0000259" key="5">
    <source>
        <dbReference type="Pfam" id="PF07635"/>
    </source>
</evidence>
<accession>A0A517SUD3</accession>
<name>A0A517SUD3_9BACT</name>
<sequence length="1456" mass="163910">MTPRTFSLALLRLFVALCESAFQYFHTMASQEDTKARRLTMSCCTGGVLSLCLGGFVRANPPEASLPQKHQAFFKAHCLDCHDSETREGKVDLETLPFRISTLEQAELWQKVLNALNSGEMPPEDSEQPGNTEKADFLDDLARTMVTARQALSDSGGKITMRRLNRREYRNTIEQLTGVKVDVGSLPTDGGSGTFDTVGASQFISSDQFEQYLKLGRQAIDEAFERQVAQKQPSRVFRVEPENTVNVQSRKKMKTLEETNKRYLLWKAEVDKAAQAPENQKVIEQIRQKYKLDDLTDNVRLYQNANLLKGGPDAKKFGFRDANAASFSYQGGYGRTYAYMKHYLELPHSDRGTYLKLAWGIQRIDVTPKPENVPPGTYKLRIRAGAVKGSDPSRHFIEIGHPQRINQIPAGFASKPLASLQVTGTQDSPEIIETTLVIGSKTPREFGLQERRPEGNQKALSREFYAYKRENGYGTPPAIWVDWIELEGPLSDATAAAPKTHRVEPENTANVKNLEIIKRLEDNYKEKWLPWTQWVDKAAKAAENQEIVAPLRKRHPDYDSDPVLKYRKADLLKGAPDPRDYGSSDPINAVAALYSPYRRYHSYLKHYAELPHDDRGAYLKLSRGVQRFDVRPDPKDVPPGTYKLRVRVGAVKGSDPARHFIEIGHPQNVNGTSPGFAKLLSMQPISGTIENPETIEVNVEIGAGTLRVVGIQERQPKSAKLLRKDFERHKQKNGYGPPPAIWVDWMELEGPITESAAAESKILRVEPEKTINPANEQEIAQTEAQQERFKQWKKGVDEAAKTPENQVIIAEIRKTDRLIDHPNRFYTFADRLKGTPDPRDFGFSDAKKAAAADPSRSRSLALHKHYVTLPHRDRGTYLKLAHGTGRIIVPPKKKEFPPGSYVMRVRVGAVEGTPAERRFIQVGHPQRLIESRNWGFEGPAISTHQVTGTIDNPETIEIPLEVTAETIREFAVQEKQPNNGNLKALWNAHNEWKTKNGYGHPPAIWIDWVELEGPHSASKAKTRSPLQLVLDRNSSSTERQRARAIFTDFAGAAFREVKPEPDFIDRLIAIYETRRKAGDSFEDAIRTPLSVILASPGFLYLYEPGGDALRRQLNDRELAVRLSYFLWSGPPDAELLQLAEQNQLHLPEVLRQQVDRLIAEPRSDEFVAGFVHQWLDMQRLDLFQFDVNLHREFDESTRAATRREVYQSFAHLLRDSKDGRIGKLLKSDYVFVNGLLANYYGLEGVTGDEFRKIELPANSPRGGLLGMAAIHAMGSDGVVSSPVERGAWVLRHLLNDPPPPAPPNVPQLSRLADQVLTTRQRLLAHQEQAQCASCHRKIDPIGFGLENFNAAGKWRTTDHAGGKGKSGKTWTIDPSGALYKGPAFSDYHQLRDLIAEREEDFARGFTEHLIQYALGRAYGFTDEDLADAVVRSAKRSEYAVSEFVHALVQSQAFRTK</sequence>
<dbReference type="InterPro" id="IPR011429">
    <property type="entry name" value="Cyt_c_Planctomycete-type"/>
</dbReference>
<evidence type="ECO:0000259" key="2">
    <source>
        <dbReference type="Pfam" id="PF07626"/>
    </source>
</evidence>
<dbReference type="Proteomes" id="UP000315003">
    <property type="component" value="Chromosome"/>
</dbReference>
<protein>
    <submittedName>
        <fullName evidence="7">Planctomycete cytochrome C</fullName>
    </submittedName>
</protein>
<feature type="domain" description="DUF1588" evidence="3">
    <location>
        <begin position="1261"/>
        <end position="1358"/>
    </location>
</feature>
<evidence type="ECO:0000259" key="3">
    <source>
        <dbReference type="Pfam" id="PF07627"/>
    </source>
</evidence>
<feature type="domain" description="Cytochrome C Planctomycete-type" evidence="5">
    <location>
        <begin position="78"/>
        <end position="125"/>
    </location>
</feature>
<gene>
    <name evidence="7" type="ORF">SV7mr_22480</name>
</gene>
<dbReference type="InterPro" id="IPR013042">
    <property type="entry name" value="DUF1592"/>
</dbReference>
<dbReference type="Pfam" id="PF07637">
    <property type="entry name" value="PSD5"/>
    <property type="match status" value="1"/>
</dbReference>
<feature type="domain" description="DUF1585" evidence="1">
    <location>
        <begin position="1381"/>
        <end position="1453"/>
    </location>
</feature>
<dbReference type="Pfam" id="PF07624">
    <property type="entry name" value="PSD2"/>
    <property type="match status" value="1"/>
</dbReference>
<dbReference type="Pfam" id="PF07626">
    <property type="entry name" value="PSD3"/>
    <property type="match status" value="1"/>
</dbReference>
<evidence type="ECO:0000259" key="6">
    <source>
        <dbReference type="Pfam" id="PF07637"/>
    </source>
</evidence>
<dbReference type="InterPro" id="IPR013039">
    <property type="entry name" value="DUF1588"/>
</dbReference>
<dbReference type="InterPro" id="IPR013036">
    <property type="entry name" value="DUF1587"/>
</dbReference>
<keyword evidence="8" id="KW-1185">Reference proteome</keyword>
<feature type="domain" description="DUF1587" evidence="2">
    <location>
        <begin position="162"/>
        <end position="224"/>
    </location>
</feature>
<dbReference type="EMBL" id="CP036272">
    <property type="protein sequence ID" value="QDT59739.1"/>
    <property type="molecule type" value="Genomic_DNA"/>
</dbReference>
<evidence type="ECO:0000259" key="4">
    <source>
        <dbReference type="Pfam" id="PF07631"/>
    </source>
</evidence>